<sequence length="512" mass="56211">MSSAATLLTTVPTLRGASDYNDWQFQMLNIFSMWTVTSAAGSTWTLGSFVTGARTLPPVVNTQAITAQEHADWVEWRANDGIALAIINTKLDKTLQRHGYATSAEAWDHFTTRFGTFGLPEAATHIQFIQNFMFSTMRDPSEEIAEWMSHMTALENQALQISGPLQAMMILMRIPDTWITTRQTMLLQYGTNISTLTVSIVATAIHAAFQDMLPSTHAARFTGVHAHGHNPNWKNQKGNNQQGCPQNQNQPRNQPQQGQGQGKGNQNPPQQNQSSPPNQGEQKKGNNHCRGRKKKQQIAALGGTLDNFVQPVGSGVTAIAASAQIDSGASATTSAFAMASPALAPSNSTGPSLLQCMSAAEVASVPPHIASFAVTEDPWMLPPNGHLRGQTALQKAQCRARKMYEKRLSSKFPRSMSPLPDEGKACSQFYVMDTDFNHCPASPNVSPMYTDDDDVVSLGESDKETNYGEDFILHMLNLMLHFPHMLIHIRSVIFPIALIARDWDLEFQQSGF</sequence>
<gene>
    <name evidence="2" type="ORF">P691DRAFT_784164</name>
</gene>
<name>A0A9P5WXZ8_9AGAR</name>
<dbReference type="Pfam" id="PF14223">
    <property type="entry name" value="Retrotran_gag_2"/>
    <property type="match status" value="1"/>
</dbReference>
<protein>
    <submittedName>
        <fullName evidence="2">Uncharacterized protein</fullName>
    </submittedName>
</protein>
<reference evidence="2" key="1">
    <citation type="submission" date="2020-11" db="EMBL/GenBank/DDBJ databases">
        <authorList>
            <consortium name="DOE Joint Genome Institute"/>
            <person name="Ahrendt S."/>
            <person name="Riley R."/>
            <person name="Andreopoulos W."/>
            <person name="Labutti K."/>
            <person name="Pangilinan J."/>
            <person name="Ruiz-Duenas F.J."/>
            <person name="Barrasa J.M."/>
            <person name="Sanchez-Garcia M."/>
            <person name="Camarero S."/>
            <person name="Miyauchi S."/>
            <person name="Serrano A."/>
            <person name="Linde D."/>
            <person name="Babiker R."/>
            <person name="Drula E."/>
            <person name="Ayuso-Fernandez I."/>
            <person name="Pacheco R."/>
            <person name="Padilla G."/>
            <person name="Ferreira P."/>
            <person name="Barriuso J."/>
            <person name="Kellner H."/>
            <person name="Castanera R."/>
            <person name="Alfaro M."/>
            <person name="Ramirez L."/>
            <person name="Pisabarro A.G."/>
            <person name="Kuo A."/>
            <person name="Tritt A."/>
            <person name="Lipzen A."/>
            <person name="He G."/>
            <person name="Yan M."/>
            <person name="Ng V."/>
            <person name="Cullen D."/>
            <person name="Martin F."/>
            <person name="Rosso M.-N."/>
            <person name="Henrissat B."/>
            <person name="Hibbett D."/>
            <person name="Martinez A.T."/>
            <person name="Grigoriev I.V."/>
        </authorList>
    </citation>
    <scope>NUCLEOTIDE SEQUENCE</scope>
    <source>
        <strain evidence="2">MF-IS2</strain>
    </source>
</reference>
<keyword evidence="3" id="KW-1185">Reference proteome</keyword>
<feature type="compositionally biased region" description="Basic residues" evidence="1">
    <location>
        <begin position="285"/>
        <end position="294"/>
    </location>
</feature>
<comment type="caution">
    <text evidence="2">The sequence shown here is derived from an EMBL/GenBank/DDBJ whole genome shotgun (WGS) entry which is preliminary data.</text>
</comment>
<organism evidence="2 3">
    <name type="scientific">Macrolepiota fuliginosa MF-IS2</name>
    <dbReference type="NCBI Taxonomy" id="1400762"/>
    <lineage>
        <taxon>Eukaryota</taxon>
        <taxon>Fungi</taxon>
        <taxon>Dikarya</taxon>
        <taxon>Basidiomycota</taxon>
        <taxon>Agaricomycotina</taxon>
        <taxon>Agaricomycetes</taxon>
        <taxon>Agaricomycetidae</taxon>
        <taxon>Agaricales</taxon>
        <taxon>Agaricineae</taxon>
        <taxon>Agaricaceae</taxon>
        <taxon>Macrolepiota</taxon>
    </lineage>
</organism>
<feature type="compositionally biased region" description="Low complexity" evidence="1">
    <location>
        <begin position="230"/>
        <end position="280"/>
    </location>
</feature>
<dbReference type="Proteomes" id="UP000807342">
    <property type="component" value="Unassembled WGS sequence"/>
</dbReference>
<evidence type="ECO:0000313" key="3">
    <source>
        <dbReference type="Proteomes" id="UP000807342"/>
    </source>
</evidence>
<dbReference type="AlphaFoldDB" id="A0A9P5WXZ8"/>
<evidence type="ECO:0000256" key="1">
    <source>
        <dbReference type="SAM" id="MobiDB-lite"/>
    </source>
</evidence>
<dbReference type="EMBL" id="MU153121">
    <property type="protein sequence ID" value="KAF9439946.1"/>
    <property type="molecule type" value="Genomic_DNA"/>
</dbReference>
<evidence type="ECO:0000313" key="2">
    <source>
        <dbReference type="EMBL" id="KAF9439946.1"/>
    </source>
</evidence>
<accession>A0A9P5WXZ8</accession>
<proteinExistence type="predicted"/>
<feature type="region of interest" description="Disordered" evidence="1">
    <location>
        <begin position="224"/>
        <end position="294"/>
    </location>
</feature>